<accession>A0A8B6EMH8</accession>
<dbReference type="GO" id="GO:0071277">
    <property type="term" value="P:cellular response to calcium ion"/>
    <property type="evidence" value="ECO:0007669"/>
    <property type="project" value="TreeGrafter"/>
</dbReference>
<feature type="domain" description="Calx-beta" evidence="4">
    <location>
        <begin position="317"/>
        <end position="417"/>
    </location>
</feature>
<name>A0A8B6EMH8_MYTGA</name>
<organism evidence="5 6">
    <name type="scientific">Mytilus galloprovincialis</name>
    <name type="common">Mediterranean mussel</name>
    <dbReference type="NCBI Taxonomy" id="29158"/>
    <lineage>
        <taxon>Eukaryota</taxon>
        <taxon>Metazoa</taxon>
        <taxon>Spiralia</taxon>
        <taxon>Lophotrochozoa</taxon>
        <taxon>Mollusca</taxon>
        <taxon>Bivalvia</taxon>
        <taxon>Autobranchia</taxon>
        <taxon>Pteriomorphia</taxon>
        <taxon>Mytilida</taxon>
        <taxon>Mytiloidea</taxon>
        <taxon>Mytilidae</taxon>
        <taxon>Mytilinae</taxon>
        <taxon>Mytilus</taxon>
    </lineage>
</organism>
<dbReference type="InterPro" id="IPR003644">
    <property type="entry name" value="Calx_beta"/>
</dbReference>
<evidence type="ECO:0000313" key="5">
    <source>
        <dbReference type="EMBL" id="VDI35961.1"/>
    </source>
</evidence>
<dbReference type="GO" id="GO:0005737">
    <property type="term" value="C:cytoplasm"/>
    <property type="evidence" value="ECO:0007669"/>
    <property type="project" value="TreeGrafter"/>
</dbReference>
<dbReference type="InterPro" id="IPR009039">
    <property type="entry name" value="EAR"/>
</dbReference>
<dbReference type="GO" id="GO:0001965">
    <property type="term" value="F:G-protein alpha-subunit binding"/>
    <property type="evidence" value="ECO:0007669"/>
    <property type="project" value="TreeGrafter"/>
</dbReference>
<feature type="domain" description="Calx-beta" evidence="4">
    <location>
        <begin position="973"/>
        <end position="1085"/>
    </location>
</feature>
<sequence>MNFIGLLAGVGKLEFNDGQMYHFININIMDNADPEDDKTFYVQLLNPTGGATLDVASTVTVVIRASDGAFGKFQFSDSSLNVETNELGESGYTSVFLRVDRLQGIIGTSTVTWEILGNQDNDIVDLNGIIVFNHGDTSQNLEVKVRADTVPELDETYQVKLTTVEPGELGAGDKLVSSVTILANDDPYGEFVFPSQLRPLQVEENYKNITLSINRLKGTFGTVDIYYRTLGPAELHPQVPVTVNRAGVNDYRATEGMVRFGPTEPQKTIIVTVMDDSDPENDESFYVILINATLHTPAQTRSVSNSPRLGLLSESLAQIMITSNDIANGALELSPTSVKILESAPNVGVKLLRRGGTFGQVSVKFRVVNGTAIEHSDFETISDTAIIPDGASSIDLPIRIIDDNLPELEEIFYVELLNQITGGGVLGAEQYRVAVIHILASDDPEGAFEFEIEGLSIEEPENGQPVTTNITIIRTGGSLGVVTITWTALLNGGSAASDISPVSGSVYFVSNELRRSISIQILPDNIPEGFNIYLEAQGDSIQLVSLSRSGGLFGQLRVSFSTKQTDIITEATKDGSSVLSYYNPPLGGSRGLTGIVVDISSETNQPDACGKVCLRELACVAFEVSVSLKTCAWYSTSLSTPLSNTADYQYYIKLTSKVNNLYSRRATEGIDYAIINNGFAFIPEGTNTGNVAVTIKGDNLPEINEKFLIQLNSVVLVSGVTSTKHPPTLEQNDNAYGQFNLISDYPTAIEGGHQIAVEERHKFAVDLVVERKGGNLDDVSIDWYIDIGASTATYGVDYTGDGATLQFTSGVASKLITVTILDDTVPEHNKTVIVKLRNPQGGAELSQDAMVTIVILENDNIAGIIGFGTTALVGKEGSDITLAITRARSSFGTVLVEWRIHGLNGVDPVTGFSHINGTLVFLPGDTSKDVILSILDDNTPEVNEEYQVLLSNIRTVGIGATGAAIIDPQLKMATITINSSNYPHGLLQFSQTSLEIVKEEQDVMINLQIERKFGNIGNIRVSYEIKEGSVTPLSEDLLKATAGDDFEALQGYVDIGNGISYSTIRVRVKEDSIPELDEVFIVVLTGVTLLNNSQVSNMPPQLGTKDTTSEIVISANDGTKGIIMFGSDSHRYVLNVWIRFPQVLNVWIRFPQVCTQCLYQIPTGMYSMCGSDSHSVAVDEITKNITLTIMRDEGTFGEVTVFCYAQGITDGTTQGQDFRFDPKEVTFKKGENRKYILIEINNDDTPEPDEMFEVILANPRDGAILGTPSRANVTILANDDASGSFSFETDTAVTVEETSGDVKGVAVLKVVRGPGIYGVVNVPYQVIPEQVSNVNDLSPMQSIIVFQDKQDSAILELEAVDDSEPEQIERFTVRLLQPSNGGLLGQHTDKVVIINPNDSPNGLIQIYARGTTDPREQMVEYLLTWQHNLEQPLLTLTFFGPDRLQSIPSIQVVNWYSYTYSSMVYIVMLTNFRVGELTSAIGSDGSAGTINVDRLYHSTLFKWQGEMIPLQTIETDIASAAVSFSIGGSTYLAISNTGNVRRFQSKSRIYKVNTNGTLLVIQDLPTSGAKDVKSFTLGTDNLLVFANSKDNNGNTLVPVDIYKWDQSIGMFTFAAWQSLDNQGAEAVAVFEMEGVVYIAVANNYNSVQTTYIVDSVIYKLNADTKFSEHQRIRTEGAVDVTHLLIQSLNILVFANNRGDSVNSPQKSWVYRWDSTTQMFFKHSDLNTYRVETTSAFIGPDNTVSNSIGNSEIFSWDIHDKEFKSVWTGPPAYTMFPILIPQTTGALAVMTVGGIGSTENNTVYQFVKIKDSDFSPRTITMTFEPGQKTLHTSVAIIQDDQPEEIETFYVTLSDPTGGAEIGPHNMITVNILSNDNANGIIEFPQESLEKLVIEEDDKDNTVEVKVVRKHGFFGRVVVRWSITGDQNGLSDLTPLQGTIEFPNGYSVANIRITILNDNLAELPEISYIRLTEIIESGSTDPTSGAVIGKNNVAKLIVQANDSPYGVVLWERESVTLPEPDGTDLTQEVYITRQQGMMGQLQVSFQTGIATGYPVDRQAVSGEDYVASINTVIMQENVTRVPVQLVIKQDDIPEADESFVVNITSVAVMGMTPPPGAEPSVKVPGNIITITITENDNARGSVEFDVNTNIEGRIDTYEEYGKNSTISLKVKRTIGLLGTVTVSWEAETKEASFSDFQPPSGSVTLMDGEESGQITITILDDTIAEEMETFDIKLLTVTGGSALGPNTRVRIAILKNDSPNGLFRFVQNLVSVKESTSVDDPNGEVTLNIERIQGMEGVVNVQWRLNAEAVNDFMEPIAGTVVFAQGDVIESITLKTKMDNILEGEEKFRVSLISADNSADISHIRGDASVVLLPDLGSAGTVRILPDYNTVYIGEPGESSSTYNGQVEIVLTRGAGIYGNIAVTWVLTPRDLEAFMQVEGTVQFVDLQQTAKITLQTKDDTVAEIRRIYTLQINSATGGATISTQPGTFKSDIIYVASDYPHGLFEFTLPEITSVTENTAKVSIPILRQYGRINRVMVTYTTTPGTAEVNKDFYGTSGTLTFEHEQKQRNVEITIQQDDLPEGPEMFYLNLTSARLSIPSNNNYTIINGLQLDMAPAIGSLNVKTILIEKNDNAEGNVQFKEDKFTVLEESGVAKIPVVRKGGNYGGLTVRYTVTDINATAGVDYVIADTEVMIQDGESEATIDIVLQDDSIMEYAEQFTITINSIIGGAKLGAISTTTVTIAKSDYPNGMFGFKGPLKIVMVNPARQVQTTLTIERSGGVKGQQTVNWRLMGPNNPQRVLLETNDIFYISNNQESTSGNLVWSDGESGAKTITLNIKPYSSWEIQEIFIVEIVTITGYPKSSGDGEIGPNTGKASVTIEKNGDPSGIIQFSGVALAERTVDEPTGVNPFQLQFPIKREESTGVVGTIQVFWEITGPFDSTTDFQPRNGSVYIANLQRDASFNIQILPDTLPELTETFKVILTSVEGGAEIDTSNNEAVFHIRYNDHPHGLFGLIQSQQVINVDPSDLVRSVLLNFTRHEGTFGEVMLTFTLKYDIPQSGIVLSKTTGTVKFDEGQTSVRVTIAIEGNGFLAVGTTFTATLKAVDYLEAGVTEPPALKPLETEAKITVPSEAANSVIGFRDLLAGINEETNTATMTLYRTGTYGPVSIPWQIGYRSGQEPGDGVLGSITPQTGTVTIPHGVDTKDFSVTVTALPGRVEYFVIHLPHIPSTTVSGGTQLDPTKTTVQIEPYGVVRFADNSTNPLVSELTEKAYLLVQRVYGSQGKIEITYRSQGVSADRGLDYITTETNAIIMEPGEISALIMIQVLQDNHPEEEESFHINLTYVEKYPTELVPKISPRLSILHATSLVIIEESNDPYGILSIEPLTISVEETYTQVTLNIQRTGGVFGTISVVVRSVGGGEAWTSQIVAQSSDINDTITQALGNRNINNIATGGQDYEVLDTKVTFQQGEVSKSVSVTILADNTAEPDETMIIYLTQTTGGARIALGSPDGGKKGFAIITILQNDLSNGIIGFSESSKSVTVNEDTSPTFSLQLSRINAYFGEVEVSWKAKASLTSTETDDAVLGNQLMKTAGTAVCPAQESSCTFEVSLKDDQEPEEELKFIIQLTSAGKDAELDYKSITANITVLSSDYVRGLLQFTEDSRFKVIHKNEATVTLNVERVKGRNYDVDVSFQTEQVTSQITIQEIDVYPALENYAFNLKTGVLTFLKNTQEIKHLDVILTPQKASEGNPYPKLFKVLLKNPNNGA</sequence>
<dbReference type="Pfam" id="PF03736">
    <property type="entry name" value="EPTP"/>
    <property type="match status" value="2"/>
</dbReference>
<comment type="caution">
    <text evidence="5">The sequence shown here is derived from an EMBL/GenBank/DDBJ whole genome shotgun (WGS) entry which is preliminary data.</text>
</comment>
<dbReference type="Proteomes" id="UP000596742">
    <property type="component" value="Unassembled WGS sequence"/>
</dbReference>
<dbReference type="InterPro" id="IPR038081">
    <property type="entry name" value="CalX-like_sf"/>
</dbReference>
<feature type="domain" description="Calx-beta" evidence="4">
    <location>
        <begin position="1271"/>
        <end position="1376"/>
    </location>
</feature>
<dbReference type="OrthoDB" id="2324346at2759"/>
<feature type="non-terminal residue" evidence="5">
    <location>
        <position position="1"/>
    </location>
</feature>
<dbReference type="SMART" id="SM00237">
    <property type="entry name" value="Calx_beta"/>
    <property type="match status" value="11"/>
</dbReference>
<dbReference type="Gene3D" id="2.60.40.2030">
    <property type="match status" value="26"/>
</dbReference>
<dbReference type="InterPro" id="IPR005492">
    <property type="entry name" value="EPTP"/>
</dbReference>
<keyword evidence="5" id="KW-0675">Receptor</keyword>
<proteinExistence type="predicted"/>
<keyword evidence="3" id="KW-0106">Calcium</keyword>
<gene>
    <name evidence="5" type="ORF">MGAL_10B074936</name>
</gene>
<dbReference type="GO" id="GO:0016020">
    <property type="term" value="C:membrane"/>
    <property type="evidence" value="ECO:0007669"/>
    <property type="project" value="InterPro"/>
</dbReference>
<feature type="domain" description="Calx-beta" evidence="4">
    <location>
        <begin position="3241"/>
        <end position="3340"/>
    </location>
</feature>
<feature type="domain" description="Calx-beta" evidence="4">
    <location>
        <begin position="1866"/>
        <end position="1970"/>
    </location>
</feature>
<dbReference type="Pfam" id="PF03160">
    <property type="entry name" value="Calx-beta"/>
    <property type="match status" value="22"/>
</dbReference>
<keyword evidence="2" id="KW-0677">Repeat</keyword>
<reference evidence="5" key="1">
    <citation type="submission" date="2018-11" db="EMBL/GenBank/DDBJ databases">
        <authorList>
            <person name="Alioto T."/>
            <person name="Alioto T."/>
        </authorList>
    </citation>
    <scope>NUCLEOTIDE SEQUENCE</scope>
</reference>
<keyword evidence="6" id="KW-1185">Reference proteome</keyword>
<evidence type="ECO:0000256" key="3">
    <source>
        <dbReference type="ARBA" id="ARBA00022837"/>
    </source>
</evidence>
<evidence type="ECO:0000256" key="2">
    <source>
        <dbReference type="ARBA" id="ARBA00022737"/>
    </source>
</evidence>
<dbReference type="SUPFAM" id="SSF141072">
    <property type="entry name" value="CalX-like"/>
    <property type="match status" value="26"/>
</dbReference>
<dbReference type="InterPro" id="IPR026919">
    <property type="entry name" value="ADGRV1"/>
</dbReference>
<keyword evidence="1" id="KW-0732">Signal</keyword>
<evidence type="ECO:0000256" key="1">
    <source>
        <dbReference type="ARBA" id="ARBA00022729"/>
    </source>
</evidence>
<protein>
    <submittedName>
        <fullName evidence="5">G-protein coupled receptor 98</fullName>
    </submittedName>
</protein>
<dbReference type="EMBL" id="UYJE01005285">
    <property type="protein sequence ID" value="VDI35961.1"/>
    <property type="molecule type" value="Genomic_DNA"/>
</dbReference>
<feature type="domain" description="Calx-beta" evidence="4">
    <location>
        <begin position="2490"/>
        <end position="2590"/>
    </location>
</feature>
<dbReference type="PANTHER" id="PTHR46682">
    <property type="entry name" value="ADHESION G-PROTEIN COUPLED RECEPTOR V1"/>
    <property type="match status" value="1"/>
</dbReference>
<dbReference type="PANTHER" id="PTHR46682:SF1">
    <property type="entry name" value="ADHESION G-PROTEIN COUPLED RECEPTOR V1"/>
    <property type="match status" value="1"/>
</dbReference>
<feature type="domain" description="Calx-beta" evidence="4">
    <location>
        <begin position="2623"/>
        <end position="2722"/>
    </location>
</feature>
<feature type="domain" description="Calx-beta" evidence="4">
    <location>
        <begin position="2126"/>
        <end position="2233"/>
    </location>
</feature>
<dbReference type="GO" id="GO:0010855">
    <property type="term" value="F:adenylate cyclase inhibitor activity"/>
    <property type="evidence" value="ECO:0007669"/>
    <property type="project" value="TreeGrafter"/>
</dbReference>
<dbReference type="FunFam" id="2.60.40.2030:FF:000017">
    <property type="entry name" value="Adhesion G protein-coupled receptor V1"/>
    <property type="match status" value="1"/>
</dbReference>
<dbReference type="GO" id="GO:0004930">
    <property type="term" value="F:G protein-coupled receptor activity"/>
    <property type="evidence" value="ECO:0007669"/>
    <property type="project" value="InterPro"/>
</dbReference>
<feature type="domain" description="Calx-beta" evidence="4">
    <location>
        <begin position="3365"/>
        <end position="3494"/>
    </location>
</feature>
<feature type="domain" description="Calx-beta" evidence="4">
    <location>
        <begin position="2247"/>
        <end position="2351"/>
    </location>
</feature>
<dbReference type="PROSITE" id="PS50912">
    <property type="entry name" value="EAR"/>
    <property type="match status" value="4"/>
</dbReference>
<evidence type="ECO:0000259" key="4">
    <source>
        <dbReference type="SMART" id="SM00237"/>
    </source>
</evidence>
<evidence type="ECO:0000313" key="6">
    <source>
        <dbReference type="Proteomes" id="UP000596742"/>
    </source>
</evidence>
<feature type="domain" description="Calx-beta" evidence="4">
    <location>
        <begin position="851"/>
        <end position="951"/>
    </location>
</feature>